<feature type="region of interest" description="Disordered" evidence="1">
    <location>
        <begin position="36"/>
        <end position="58"/>
    </location>
</feature>
<dbReference type="EMBL" id="JANPWB010000002">
    <property type="protein sequence ID" value="KAJ1207956.1"/>
    <property type="molecule type" value="Genomic_DNA"/>
</dbReference>
<reference evidence="2" key="1">
    <citation type="journal article" date="2022" name="bioRxiv">
        <title>Sequencing and chromosome-scale assembly of the giantPleurodeles waltlgenome.</title>
        <authorList>
            <person name="Brown T."/>
            <person name="Elewa A."/>
            <person name="Iarovenko S."/>
            <person name="Subramanian E."/>
            <person name="Araus A.J."/>
            <person name="Petzold A."/>
            <person name="Susuki M."/>
            <person name="Suzuki K.-i.T."/>
            <person name="Hayashi T."/>
            <person name="Toyoda A."/>
            <person name="Oliveira C."/>
            <person name="Osipova E."/>
            <person name="Leigh N.D."/>
            <person name="Simon A."/>
            <person name="Yun M.H."/>
        </authorList>
    </citation>
    <scope>NUCLEOTIDE SEQUENCE</scope>
    <source>
        <strain evidence="2">20211129_DDA</strain>
        <tissue evidence="2">Liver</tissue>
    </source>
</reference>
<dbReference type="AlphaFoldDB" id="A0AAV7W5B7"/>
<dbReference type="Proteomes" id="UP001066276">
    <property type="component" value="Chromosome 1_2"/>
</dbReference>
<organism evidence="2 3">
    <name type="scientific">Pleurodeles waltl</name>
    <name type="common">Iberian ribbed newt</name>
    <dbReference type="NCBI Taxonomy" id="8319"/>
    <lineage>
        <taxon>Eukaryota</taxon>
        <taxon>Metazoa</taxon>
        <taxon>Chordata</taxon>
        <taxon>Craniata</taxon>
        <taxon>Vertebrata</taxon>
        <taxon>Euteleostomi</taxon>
        <taxon>Amphibia</taxon>
        <taxon>Batrachia</taxon>
        <taxon>Caudata</taxon>
        <taxon>Salamandroidea</taxon>
        <taxon>Salamandridae</taxon>
        <taxon>Pleurodelinae</taxon>
        <taxon>Pleurodeles</taxon>
    </lineage>
</organism>
<evidence type="ECO:0000313" key="3">
    <source>
        <dbReference type="Proteomes" id="UP001066276"/>
    </source>
</evidence>
<sequence>MRVRGSRAEVLLRRGKERVVLTDSSSKLLGIALSAEERSARPGPGPPPGTASSCPPAARPLLRPARELVGEGGKQDWITGGGSVAGLRGKRQRANHGESNCARGTACVREKGTHAGERNARTAEIRVREGNTCITRSRNTWERTAYTHMHNNLREPKWVRFRTAAAHLGSA</sequence>
<gene>
    <name evidence="2" type="ORF">NDU88_003346</name>
</gene>
<evidence type="ECO:0000313" key="2">
    <source>
        <dbReference type="EMBL" id="KAJ1207956.1"/>
    </source>
</evidence>
<comment type="caution">
    <text evidence="2">The sequence shown here is derived from an EMBL/GenBank/DDBJ whole genome shotgun (WGS) entry which is preliminary data.</text>
</comment>
<proteinExistence type="predicted"/>
<accession>A0AAV7W5B7</accession>
<keyword evidence="3" id="KW-1185">Reference proteome</keyword>
<name>A0AAV7W5B7_PLEWA</name>
<evidence type="ECO:0000256" key="1">
    <source>
        <dbReference type="SAM" id="MobiDB-lite"/>
    </source>
</evidence>
<protein>
    <submittedName>
        <fullName evidence="2">Uncharacterized protein</fullName>
    </submittedName>
</protein>